<dbReference type="STRING" id="474960.SAMN05216180_1007"/>
<name>A0A1H7ZZJ3_9FIRM</name>
<protein>
    <submittedName>
        <fullName evidence="1">Phage tail protein, P2 protein I family</fullName>
    </submittedName>
</protein>
<gene>
    <name evidence="1" type="ORF">SAMN05216180_1007</name>
</gene>
<proteinExistence type="predicted"/>
<dbReference type="RefSeq" id="WP_092752252.1">
    <property type="nucleotide sequence ID" value="NZ_FOCG01000001.1"/>
</dbReference>
<dbReference type="OrthoDB" id="90759at2"/>
<dbReference type="NCBIfam" id="TIGR01634">
    <property type="entry name" value="tail_P2_I"/>
    <property type="match status" value="1"/>
</dbReference>
<keyword evidence="2" id="KW-1185">Reference proteome</keyword>
<dbReference type="Proteomes" id="UP000199158">
    <property type="component" value="Unassembled WGS sequence"/>
</dbReference>
<dbReference type="InterPro" id="IPR006521">
    <property type="entry name" value="Tail_protein_I"/>
</dbReference>
<sequence length="222" mass="25113">MNNNIYAIDFTRTLPPPLKDDPKMLGLAKTISEQLHITANEINKNILYARIDELDEQTLDILAYDLHVDWYDYTYPIEVKRKTIKSSVKVHRKLGTKYAVETALGSVFPGSKVQEWFEYGGAPYMFRIVIGVTASGITAEKQAAVLAKTRFYKNLRSHLEAINYKVEKHTKVQVAAVHSIGTRLEVYPYLTTDISSSGGVFYAGFVQDARTVEIYPNTERAV</sequence>
<dbReference type="EMBL" id="FOCG01000001">
    <property type="protein sequence ID" value="SEM63741.1"/>
    <property type="molecule type" value="Genomic_DNA"/>
</dbReference>
<dbReference type="Pfam" id="PF09684">
    <property type="entry name" value="Tail_P2_I"/>
    <property type="match status" value="1"/>
</dbReference>
<reference evidence="1 2" key="1">
    <citation type="submission" date="2016-10" db="EMBL/GenBank/DDBJ databases">
        <authorList>
            <person name="de Groot N.N."/>
        </authorList>
    </citation>
    <scope>NUCLEOTIDE SEQUENCE [LARGE SCALE GENOMIC DNA]</scope>
    <source>
        <strain evidence="1 2">CGMCC 1.5070</strain>
    </source>
</reference>
<dbReference type="AlphaFoldDB" id="A0A1H7ZZJ3"/>
<evidence type="ECO:0000313" key="1">
    <source>
        <dbReference type="EMBL" id="SEM63741.1"/>
    </source>
</evidence>
<accession>A0A1H7ZZJ3</accession>
<organism evidence="1 2">
    <name type="scientific">Hydrogenoanaerobacterium saccharovorans</name>
    <dbReference type="NCBI Taxonomy" id="474960"/>
    <lineage>
        <taxon>Bacteria</taxon>
        <taxon>Bacillati</taxon>
        <taxon>Bacillota</taxon>
        <taxon>Clostridia</taxon>
        <taxon>Eubacteriales</taxon>
        <taxon>Oscillospiraceae</taxon>
        <taxon>Hydrogenoanaerobacterium</taxon>
    </lineage>
</organism>
<evidence type="ECO:0000313" key="2">
    <source>
        <dbReference type="Proteomes" id="UP000199158"/>
    </source>
</evidence>